<sequence>MLALFGLTRAAFGLLEPLAPDVGSRWAAKLWFRTPPGSRRPAVPLAPGTPFTVRVDGRRVVGQSWGEGPVVYLVHGWGGWGTQLTAFVEPLVSLGFKVVTFDGPSHGESEPGVSGPGRTTLYEQSDALAMVVAEHGPAYALIAHSAGAAVVAMQQREGLKPDRLVFLAPMAHPTPSTMTFARRFGFGERIRRRMVRRIESKFGVTMDAFAIPSLASEQAVPPLLVVHDRNDEDTPISGGQELVRAWPDARLVTTLGLGHHRILRDKAVVAEAVDFVRTTPRV</sequence>
<dbReference type="InterPro" id="IPR029058">
    <property type="entry name" value="AB_hydrolase_fold"/>
</dbReference>
<dbReference type="EMBL" id="JBHRZH010000001">
    <property type="protein sequence ID" value="MFC3759421.1"/>
    <property type="molecule type" value="Genomic_DNA"/>
</dbReference>
<dbReference type="RefSeq" id="WP_205122186.1">
    <property type="nucleotide sequence ID" value="NZ_JAFBCM010000001.1"/>
</dbReference>
<dbReference type="InterPro" id="IPR000073">
    <property type="entry name" value="AB_hydrolase_1"/>
</dbReference>
<evidence type="ECO:0000259" key="1">
    <source>
        <dbReference type="Pfam" id="PF12697"/>
    </source>
</evidence>
<keyword evidence="3" id="KW-1185">Reference proteome</keyword>
<feature type="domain" description="AB hydrolase-1" evidence="1">
    <location>
        <begin position="71"/>
        <end position="270"/>
    </location>
</feature>
<dbReference type="SUPFAM" id="SSF53474">
    <property type="entry name" value="alpha/beta-Hydrolases"/>
    <property type="match status" value="1"/>
</dbReference>
<protein>
    <submittedName>
        <fullName evidence="2">Alpha/beta hydrolase</fullName>
    </submittedName>
</protein>
<dbReference type="Gene3D" id="3.40.50.1820">
    <property type="entry name" value="alpha/beta hydrolase"/>
    <property type="match status" value="1"/>
</dbReference>
<dbReference type="GO" id="GO:0016787">
    <property type="term" value="F:hydrolase activity"/>
    <property type="evidence" value="ECO:0007669"/>
    <property type="project" value="UniProtKB-KW"/>
</dbReference>
<dbReference type="Pfam" id="PF12697">
    <property type="entry name" value="Abhydrolase_6"/>
    <property type="match status" value="1"/>
</dbReference>
<dbReference type="Proteomes" id="UP001595699">
    <property type="component" value="Unassembled WGS sequence"/>
</dbReference>
<gene>
    <name evidence="2" type="ORF">ACFOUW_01085</name>
</gene>
<organism evidence="2 3">
    <name type="scientific">Tenggerimyces flavus</name>
    <dbReference type="NCBI Taxonomy" id="1708749"/>
    <lineage>
        <taxon>Bacteria</taxon>
        <taxon>Bacillati</taxon>
        <taxon>Actinomycetota</taxon>
        <taxon>Actinomycetes</taxon>
        <taxon>Propionibacteriales</taxon>
        <taxon>Nocardioidaceae</taxon>
        <taxon>Tenggerimyces</taxon>
    </lineage>
</organism>
<name>A0ABV7Y2F7_9ACTN</name>
<accession>A0ABV7Y2F7</accession>
<reference evidence="3" key="1">
    <citation type="journal article" date="2019" name="Int. J. Syst. Evol. Microbiol.">
        <title>The Global Catalogue of Microorganisms (GCM) 10K type strain sequencing project: providing services to taxonomists for standard genome sequencing and annotation.</title>
        <authorList>
            <consortium name="The Broad Institute Genomics Platform"/>
            <consortium name="The Broad Institute Genome Sequencing Center for Infectious Disease"/>
            <person name="Wu L."/>
            <person name="Ma J."/>
        </authorList>
    </citation>
    <scope>NUCLEOTIDE SEQUENCE [LARGE SCALE GENOMIC DNA]</scope>
    <source>
        <strain evidence="3">CGMCC 4.7241</strain>
    </source>
</reference>
<comment type="caution">
    <text evidence="2">The sequence shown here is derived from an EMBL/GenBank/DDBJ whole genome shotgun (WGS) entry which is preliminary data.</text>
</comment>
<proteinExistence type="predicted"/>
<keyword evidence="2" id="KW-0378">Hydrolase</keyword>
<evidence type="ECO:0000313" key="3">
    <source>
        <dbReference type="Proteomes" id="UP001595699"/>
    </source>
</evidence>
<evidence type="ECO:0000313" key="2">
    <source>
        <dbReference type="EMBL" id="MFC3759421.1"/>
    </source>
</evidence>